<dbReference type="AlphaFoldDB" id="A0A4Q9QZF1"/>
<reference evidence="1 2" key="1">
    <citation type="submission" date="2018-06" db="EMBL/GenBank/DDBJ databases">
        <title>Three novel Pseudomonas species isolated from symptomatic oak.</title>
        <authorList>
            <person name="Bueno-Gonzalez V."/>
            <person name="Brady C."/>
        </authorList>
    </citation>
    <scope>NUCLEOTIDE SEQUENCE [LARGE SCALE GENOMIC DNA]</scope>
    <source>
        <strain evidence="1 2">P17C</strain>
    </source>
</reference>
<dbReference type="CDD" id="cd07067">
    <property type="entry name" value="HP_PGM_like"/>
    <property type="match status" value="1"/>
</dbReference>
<evidence type="ECO:0000313" key="2">
    <source>
        <dbReference type="Proteomes" id="UP000292639"/>
    </source>
</evidence>
<dbReference type="InterPro" id="IPR004449">
    <property type="entry name" value="SixA"/>
</dbReference>
<dbReference type="InterPro" id="IPR029033">
    <property type="entry name" value="His_PPase_superfam"/>
</dbReference>
<dbReference type="GO" id="GO:0005737">
    <property type="term" value="C:cytoplasm"/>
    <property type="evidence" value="ECO:0007669"/>
    <property type="project" value="InterPro"/>
</dbReference>
<evidence type="ECO:0000313" key="1">
    <source>
        <dbReference type="EMBL" id="TBU91309.1"/>
    </source>
</evidence>
<dbReference type="SMART" id="SM00855">
    <property type="entry name" value="PGAM"/>
    <property type="match status" value="1"/>
</dbReference>
<organism evidence="1 2">
    <name type="scientific">Stutzerimonas kirkiae</name>
    <dbReference type="NCBI Taxonomy" id="2211392"/>
    <lineage>
        <taxon>Bacteria</taxon>
        <taxon>Pseudomonadati</taxon>
        <taxon>Pseudomonadota</taxon>
        <taxon>Gammaproteobacteria</taxon>
        <taxon>Pseudomonadales</taxon>
        <taxon>Pseudomonadaceae</taxon>
        <taxon>Stutzerimonas</taxon>
    </lineage>
</organism>
<comment type="caution">
    <text evidence="1">The sequence shown here is derived from an EMBL/GenBank/DDBJ whole genome shotgun (WGS) entry which is preliminary data.</text>
</comment>
<dbReference type="GO" id="GO:0101006">
    <property type="term" value="F:protein histidine phosphatase activity"/>
    <property type="evidence" value="ECO:0007669"/>
    <property type="project" value="InterPro"/>
</dbReference>
<sequence length="150" mass="16801">MKLWLLRHGEAERRTLHDPDRHLTDEGRLEVAHNARRLQGEPLQVMLVSPYRRAQQTADVVRQALGYEGAYETHDWLIPDAEPEEAMRQLDRRSETHILLVTHQPFVGALAGWLVNGHRGDPLSMSTGSLVGLEGEAVAAGLMNLVGKSR</sequence>
<protein>
    <submittedName>
        <fullName evidence="1">Phosphohistidine phosphatase SixA</fullName>
    </submittedName>
</protein>
<dbReference type="InterPro" id="IPR013078">
    <property type="entry name" value="His_Pase_superF_clade-1"/>
</dbReference>
<dbReference type="Gene3D" id="3.40.50.1240">
    <property type="entry name" value="Phosphoglycerate mutase-like"/>
    <property type="match status" value="1"/>
</dbReference>
<dbReference type="OrthoDB" id="92610at2"/>
<dbReference type="NCBIfam" id="TIGR00249">
    <property type="entry name" value="sixA"/>
    <property type="match status" value="1"/>
</dbReference>
<accession>A0A4Q9QZF1</accession>
<dbReference type="Proteomes" id="UP000292639">
    <property type="component" value="Unassembled WGS sequence"/>
</dbReference>
<proteinExistence type="predicted"/>
<dbReference type="SUPFAM" id="SSF53254">
    <property type="entry name" value="Phosphoglycerate mutase-like"/>
    <property type="match status" value="1"/>
</dbReference>
<keyword evidence="2" id="KW-1185">Reference proteome</keyword>
<dbReference type="Pfam" id="PF00300">
    <property type="entry name" value="His_Phos_1"/>
    <property type="match status" value="1"/>
</dbReference>
<name>A0A4Q9QZF1_9GAMM</name>
<dbReference type="EMBL" id="QJUP01000027">
    <property type="protein sequence ID" value="TBU91309.1"/>
    <property type="molecule type" value="Genomic_DNA"/>
</dbReference>
<dbReference type="RefSeq" id="WP_131185499.1">
    <property type="nucleotide sequence ID" value="NZ_QJUO01000029.1"/>
</dbReference>
<gene>
    <name evidence="1" type="primary">sixA</name>
    <name evidence="1" type="ORF">DNJ96_16230</name>
</gene>